<proteinExistence type="predicted"/>
<evidence type="ECO:0000259" key="2">
    <source>
        <dbReference type="Pfam" id="PF23282"/>
    </source>
</evidence>
<dbReference type="AlphaFoldDB" id="A0AAN7PQQ2"/>
<dbReference type="EMBL" id="JAXIOK010000016">
    <property type="protein sequence ID" value="KAK4752371.1"/>
    <property type="molecule type" value="Genomic_DNA"/>
</dbReference>
<dbReference type="GO" id="GO:0006952">
    <property type="term" value="P:defense response"/>
    <property type="evidence" value="ECO:0007669"/>
    <property type="project" value="InterPro"/>
</dbReference>
<dbReference type="InterPro" id="IPR027417">
    <property type="entry name" value="P-loop_NTPase"/>
</dbReference>
<sequence>MEEMDKVQAVKLFSKHTFKEDHLPPPTDYLDLSYRAVSAVGRLPLALKIIGSHLHGKHKDEWEQSIHTLSRIPQKDVQKKLRLSYDSLDYRAQQIFLDIACFFNKEKINAMYMWEACNFHPESALGDLLSMSLVKIIDGKFLMHDQLRDLGRDLVCIEDFIDHGRRSRLWQHKEASAVLRRAEGTKKFKRSVYLKMPFVLDMEN</sequence>
<comment type="caution">
    <text evidence="3">The sequence shown here is derived from an EMBL/GenBank/DDBJ whole genome shotgun (WGS) entry which is preliminary data.</text>
</comment>
<dbReference type="InterPro" id="IPR058192">
    <property type="entry name" value="WHD_ROQ1-like"/>
</dbReference>
<dbReference type="PANTHER" id="PTHR11017">
    <property type="entry name" value="LEUCINE-RICH REPEAT-CONTAINING PROTEIN"/>
    <property type="match status" value="1"/>
</dbReference>
<dbReference type="Pfam" id="PF23282">
    <property type="entry name" value="WHD_ROQ1"/>
    <property type="match status" value="1"/>
</dbReference>
<name>A0AAN7PQQ2_9MYRT</name>
<organism evidence="3 4">
    <name type="scientific">Trapa incisa</name>
    <dbReference type="NCBI Taxonomy" id="236973"/>
    <lineage>
        <taxon>Eukaryota</taxon>
        <taxon>Viridiplantae</taxon>
        <taxon>Streptophyta</taxon>
        <taxon>Embryophyta</taxon>
        <taxon>Tracheophyta</taxon>
        <taxon>Spermatophyta</taxon>
        <taxon>Magnoliopsida</taxon>
        <taxon>eudicotyledons</taxon>
        <taxon>Gunneridae</taxon>
        <taxon>Pentapetalae</taxon>
        <taxon>rosids</taxon>
        <taxon>malvids</taxon>
        <taxon>Myrtales</taxon>
        <taxon>Lythraceae</taxon>
        <taxon>Trapa</taxon>
    </lineage>
</organism>
<feature type="domain" description="Disease resistance protein Roq1-like winged-helix" evidence="2">
    <location>
        <begin position="92"/>
        <end position="155"/>
    </location>
</feature>
<dbReference type="Proteomes" id="UP001345219">
    <property type="component" value="Chromosome 16"/>
</dbReference>
<dbReference type="PANTHER" id="PTHR11017:SF570">
    <property type="entry name" value="DISEASE RESISTANCE PROTEIN (TIR-NBS CLASS)-RELATED"/>
    <property type="match status" value="1"/>
</dbReference>
<dbReference type="Gene3D" id="1.10.8.430">
    <property type="entry name" value="Helical domain of apoptotic protease-activating factors"/>
    <property type="match status" value="1"/>
</dbReference>
<dbReference type="SUPFAM" id="SSF52540">
    <property type="entry name" value="P-loop containing nucleoside triphosphate hydrolases"/>
    <property type="match status" value="1"/>
</dbReference>
<gene>
    <name evidence="3" type="ORF">SAY87_021169</name>
</gene>
<accession>A0AAN7PQQ2</accession>
<evidence type="ECO:0000313" key="4">
    <source>
        <dbReference type="Proteomes" id="UP001345219"/>
    </source>
</evidence>
<dbReference type="SUPFAM" id="SSF46785">
    <property type="entry name" value="Winged helix' DNA-binding domain"/>
    <property type="match status" value="1"/>
</dbReference>
<evidence type="ECO:0000313" key="3">
    <source>
        <dbReference type="EMBL" id="KAK4752371.1"/>
    </source>
</evidence>
<keyword evidence="4" id="KW-1185">Reference proteome</keyword>
<reference evidence="3 4" key="1">
    <citation type="journal article" date="2023" name="Hortic Res">
        <title>Pangenome of water caltrop reveals structural variations and asymmetric subgenome divergence after allopolyploidization.</title>
        <authorList>
            <person name="Zhang X."/>
            <person name="Chen Y."/>
            <person name="Wang L."/>
            <person name="Yuan Y."/>
            <person name="Fang M."/>
            <person name="Shi L."/>
            <person name="Lu R."/>
            <person name="Comes H.P."/>
            <person name="Ma Y."/>
            <person name="Chen Y."/>
            <person name="Huang G."/>
            <person name="Zhou Y."/>
            <person name="Zheng Z."/>
            <person name="Qiu Y."/>
        </authorList>
    </citation>
    <scope>NUCLEOTIDE SEQUENCE [LARGE SCALE GENOMIC DNA]</scope>
    <source>
        <tissue evidence="3">Roots</tissue>
    </source>
</reference>
<dbReference type="InterPro" id="IPR044974">
    <property type="entry name" value="Disease_R_plants"/>
</dbReference>
<dbReference type="InterPro" id="IPR042197">
    <property type="entry name" value="Apaf_helical"/>
</dbReference>
<dbReference type="InterPro" id="IPR036390">
    <property type="entry name" value="WH_DNA-bd_sf"/>
</dbReference>
<evidence type="ECO:0000256" key="1">
    <source>
        <dbReference type="ARBA" id="ARBA00022737"/>
    </source>
</evidence>
<protein>
    <recommendedName>
        <fullName evidence="2">Disease resistance protein Roq1-like winged-helix domain-containing protein</fullName>
    </recommendedName>
</protein>
<keyword evidence="1" id="KW-0677">Repeat</keyword>